<reference evidence="7" key="2">
    <citation type="journal article" date="2021" name="PeerJ">
        <title>Extensive microbial diversity within the chicken gut microbiome revealed by metagenomics and culture.</title>
        <authorList>
            <person name="Gilroy R."/>
            <person name="Ravi A."/>
            <person name="Getino M."/>
            <person name="Pursley I."/>
            <person name="Horton D.L."/>
            <person name="Alikhan N.F."/>
            <person name="Baker D."/>
            <person name="Gharbi K."/>
            <person name="Hall N."/>
            <person name="Watson M."/>
            <person name="Adriaenssens E.M."/>
            <person name="Foster-Nyarko E."/>
            <person name="Jarju S."/>
            <person name="Secka A."/>
            <person name="Antonio M."/>
            <person name="Oren A."/>
            <person name="Chaudhuri R.R."/>
            <person name="La Ragione R."/>
            <person name="Hildebrand F."/>
            <person name="Pallen M.J."/>
        </authorList>
    </citation>
    <scope>NUCLEOTIDE SEQUENCE</scope>
    <source>
        <strain evidence="7">11300</strain>
    </source>
</reference>
<feature type="transmembrane region" description="Helical" evidence="6">
    <location>
        <begin position="444"/>
        <end position="466"/>
    </location>
</feature>
<dbReference type="AlphaFoldDB" id="A0A9D1I330"/>
<evidence type="ECO:0000256" key="2">
    <source>
        <dbReference type="ARBA" id="ARBA00022475"/>
    </source>
</evidence>
<feature type="transmembrane region" description="Helical" evidence="6">
    <location>
        <begin position="151"/>
        <end position="174"/>
    </location>
</feature>
<evidence type="ECO:0000256" key="5">
    <source>
        <dbReference type="ARBA" id="ARBA00023136"/>
    </source>
</evidence>
<organism evidence="7 8">
    <name type="scientific">Candidatus Fimisoma avicola</name>
    <dbReference type="NCBI Taxonomy" id="2840826"/>
    <lineage>
        <taxon>Bacteria</taxon>
        <taxon>Bacillati</taxon>
        <taxon>Bacillota</taxon>
        <taxon>Clostridia</taxon>
        <taxon>Eubacteriales</taxon>
        <taxon>Candidatus Fimisoma</taxon>
    </lineage>
</organism>
<feature type="transmembrane region" description="Helical" evidence="6">
    <location>
        <begin position="20"/>
        <end position="41"/>
    </location>
</feature>
<feature type="transmembrane region" description="Helical" evidence="6">
    <location>
        <begin position="289"/>
        <end position="306"/>
    </location>
</feature>
<feature type="transmembrane region" description="Helical" evidence="6">
    <location>
        <begin position="121"/>
        <end position="139"/>
    </location>
</feature>
<dbReference type="PANTHER" id="PTHR43652:SF2">
    <property type="entry name" value="BASIC AMINO ACID ANTIPORTER YFCC-RELATED"/>
    <property type="match status" value="1"/>
</dbReference>
<evidence type="ECO:0000313" key="7">
    <source>
        <dbReference type="EMBL" id="HIU27481.1"/>
    </source>
</evidence>
<sequence>MGKKDKAVKIEHKQPMNPILIIAIIMLIVAVLTYVIPAGSFDRVTNEETGYDTLDVDSFHFTEGTPITFMGFFTSLTVGMQSASPIIFFLLIIGGFFQLIEHTGALKAGLANMVKALNGKEIILIPIIVFICGAVSSTAGTWEEYLALLPLFYVVFVSSGFNSMTAVAAVFCGAGAGYAGATTNAFTVGVAQTIAGLPMFSGLSYRLIIYIVLATIASIFIMIYAYRIRKHPEKNDMKEIDDAHHEPLDLDNIPKMTVRQKLSLLVFVLSFVVVAFSVIKWGFYMDEMAAIFLIAALLVGVIERINPNTFIDQFLKGAADMVWVGFLIGMCYAVSSIMQGAGILDTLIYYAGTVLRNLGGEICAIGMFFVQTLLNVAIPSGSGQAAVTMPFMAPLGDIVGVSRQTAVLAFQMGDAFTNLCAPTAADTLAALAICHIPYKKWLRFFIPLWAIWTVCAMIFLVIAVRIGY</sequence>
<keyword evidence="4 6" id="KW-1133">Transmembrane helix</keyword>
<accession>A0A9D1I330</accession>
<feature type="transmembrane region" description="Helical" evidence="6">
    <location>
        <begin position="262"/>
        <end position="283"/>
    </location>
</feature>
<feature type="transmembrane region" description="Helical" evidence="6">
    <location>
        <begin position="318"/>
        <end position="341"/>
    </location>
</feature>
<evidence type="ECO:0000256" key="4">
    <source>
        <dbReference type="ARBA" id="ARBA00022989"/>
    </source>
</evidence>
<dbReference type="PANTHER" id="PTHR43652">
    <property type="entry name" value="BASIC AMINO ACID ANTIPORTER YFCC-RELATED"/>
    <property type="match status" value="1"/>
</dbReference>
<dbReference type="GO" id="GO:0005886">
    <property type="term" value="C:plasma membrane"/>
    <property type="evidence" value="ECO:0007669"/>
    <property type="project" value="UniProtKB-SubCell"/>
</dbReference>
<comment type="caution">
    <text evidence="7">The sequence shown here is derived from an EMBL/GenBank/DDBJ whole genome shotgun (WGS) entry which is preliminary data.</text>
</comment>
<feature type="transmembrane region" description="Helical" evidence="6">
    <location>
        <begin position="347"/>
        <end position="370"/>
    </location>
</feature>
<evidence type="ECO:0000256" key="6">
    <source>
        <dbReference type="SAM" id="Phobius"/>
    </source>
</evidence>
<keyword evidence="5 6" id="KW-0472">Membrane</keyword>
<feature type="transmembrane region" description="Helical" evidence="6">
    <location>
        <begin position="207"/>
        <end position="226"/>
    </location>
</feature>
<dbReference type="InterPro" id="IPR018385">
    <property type="entry name" value="C4_dicarb_anaerob_car-like"/>
</dbReference>
<evidence type="ECO:0000313" key="8">
    <source>
        <dbReference type="Proteomes" id="UP000824091"/>
    </source>
</evidence>
<keyword evidence="2" id="KW-1003">Cell membrane</keyword>
<evidence type="ECO:0000256" key="1">
    <source>
        <dbReference type="ARBA" id="ARBA00004651"/>
    </source>
</evidence>
<gene>
    <name evidence="7" type="ORF">IAD16_03725</name>
</gene>
<dbReference type="Proteomes" id="UP000824091">
    <property type="component" value="Unassembled WGS sequence"/>
</dbReference>
<dbReference type="InterPro" id="IPR051679">
    <property type="entry name" value="DASS-Related_Transporters"/>
</dbReference>
<evidence type="ECO:0000256" key="3">
    <source>
        <dbReference type="ARBA" id="ARBA00022692"/>
    </source>
</evidence>
<dbReference type="Pfam" id="PF03606">
    <property type="entry name" value="DcuC"/>
    <property type="match status" value="1"/>
</dbReference>
<protein>
    <submittedName>
        <fullName evidence="7">YfcC family protein</fullName>
    </submittedName>
</protein>
<proteinExistence type="predicted"/>
<comment type="subcellular location">
    <subcellularLocation>
        <location evidence="1">Cell membrane</location>
        <topology evidence="1">Multi-pass membrane protein</topology>
    </subcellularLocation>
</comment>
<name>A0A9D1I330_9FIRM</name>
<keyword evidence="3 6" id="KW-0812">Transmembrane</keyword>
<dbReference type="EMBL" id="DVMO01000055">
    <property type="protein sequence ID" value="HIU27481.1"/>
    <property type="molecule type" value="Genomic_DNA"/>
</dbReference>
<reference evidence="7" key="1">
    <citation type="submission" date="2020-10" db="EMBL/GenBank/DDBJ databases">
        <authorList>
            <person name="Gilroy R."/>
        </authorList>
    </citation>
    <scope>NUCLEOTIDE SEQUENCE</scope>
    <source>
        <strain evidence="7">11300</strain>
    </source>
</reference>
<feature type="transmembrane region" description="Helical" evidence="6">
    <location>
        <begin position="82"/>
        <end position="100"/>
    </location>
</feature>